<protein>
    <submittedName>
        <fullName evidence="4">Uncharacterized protein</fullName>
    </submittedName>
</protein>
<feature type="chain" id="PRO_5016385821" evidence="1">
    <location>
        <begin position="23"/>
        <end position="1536"/>
    </location>
</feature>
<keyword evidence="5" id="KW-1185">Reference proteome</keyword>
<dbReference type="Gene3D" id="2.60.40.2700">
    <property type="match status" value="1"/>
</dbReference>
<keyword evidence="1" id="KW-0732">Signal</keyword>
<sequence length="1536" mass="168680">MRNAIILTAILFSAFVRSQSIAINGPTDVDVNYTANYSLGQYINPNAYPPIWSITGGTIISFDGQNISIYWHDIGVHTLSLEYDQLTLYASLDVTVSAYVYNPPNPVIDSNTCNSAIIRRSGSPPAGVTWYWQGTDVNGTSTSLGSASTYNVNASGTYYIRAWDNNSGEWSPDLGFIDVNIIPYIGGTIAGNQTICYGTEPSPLNNQSVASGGTSYSYQWEESTDDGVSYTNINGATSTSYTPAMNLTSTTKYRREVTSCGLTEYSNVVTVNVRSSIGNAVGANVSNCSPGSIDLTATPGTNADSVRWFETESGGSPIHVGSSFSTPFLTESKTYYVESISLGSGCVSDNRTVIQANITSGTIWYADGDLDGLGDPNNSTPPRCSPPDNGIQYVTNNNDLCPDISSETNICSMVISENPNDHNYIYEIVYQDSSVSSTALFVQDDRVLQRVVYFDGLGREIQNIGIGQSPDKDDIIRHIEYNGTGLMEKGFLPFTVQRSDLGHYISSSKSNTLDFYDDFKYENTSNPFTEIEFEPSPLNRVLKQAAPGEDWKMGSGHEIEFGYGTNITGEVQQYTVSLAFANNTYTPTLVEDGHYPQGELYKMVTKDENHDGTSSKLHTTESYTDKLGHVVLKRTYGEVGSPSAVEAHDTHYVYDDYGNLTFVLPPKVDTSNGVSSTELNELCYQYKYDNRNRLVEKKVPGKGWELIVYNKLHWPIMTQNALQDSKNEWSYTKYDAFGRIIVSGVLNLNLTRLQAQTNADNAIVQYEEKDGQVYTDDAYPSIFNGSPFPQLQVLNYYDDYNFPLFGYTVPTTVLGQAVTQNVRGLPTGGGRLVLDGNNDKWVRWARAYDEKGRLITEGTMNELAQTFTQVETKLDFVGRPEQVVTVHTKGANPPIVTVDNYAYDHMGRLTEQTQIIGAHTETIVENTYDELGQLVGKKVGGNLQTVDYEYNVRGWLKAINNTANLGNDLFAFDINYNTADHGGTPLYNGNISETEWKTANVDNGLKWYRYGYDPLNRIINATANSPNYHLNSVGYDKNGNILSLQRQGHTNADATLFGNMDDLVYTYDSGNKLIKVLDNGNDSQGFNDGIDTTTEYTYDANGNMTSDLNKGISSVEYNHLNMPIKITVTGANAGILDYIYAADRTKLRKINSNGTTTDYIGNFVYEGGSLKQITQPEGYIEPDGQGGYDYVYRYVDVWGNTRLTYADDNGDGSIDPANEIRREQNYYPFGLLHKGYNNVVNGVKNNYKTYQSQEFTEDLGLNIHEWKYRISDPAIGRFWQIDPLAEHYSYNSTYAFAENKLGIGRELEGLEVVPHMPPFGKGMTSENLARHQEAQRVANTVATVGQLAMVGGVAAGIAGTEATTAFVANEIKDEALSQATNGASDIFDVTKMAYKGLKNLAEFGFKKLFGKADNVADAFSSSVDDVTDAFTKSGGAGKLEGLKIDDADGNFFQVSGSFDGTDFAFQGDISVSDGVLTIDGGDFEGALGVSGFKEALASFGKSSNVEKVIFNSGKRTTGANPGKTITIEANVKDYFD</sequence>
<dbReference type="RefSeq" id="WP_112378250.1">
    <property type="nucleotide sequence ID" value="NZ_CP030104.1"/>
</dbReference>
<evidence type="ECO:0000259" key="2">
    <source>
        <dbReference type="Pfam" id="PF19081"/>
    </source>
</evidence>
<dbReference type="KEGG" id="spon:HME9304_01809"/>
<evidence type="ECO:0000313" key="4">
    <source>
        <dbReference type="EMBL" id="AWX44804.1"/>
    </source>
</evidence>
<evidence type="ECO:0000313" key="5">
    <source>
        <dbReference type="Proteomes" id="UP000248536"/>
    </source>
</evidence>
<evidence type="ECO:0000259" key="3">
    <source>
        <dbReference type="Pfam" id="PF20041"/>
    </source>
</evidence>
<proteinExistence type="predicted"/>
<organism evidence="4 5">
    <name type="scientific">Flagellimonas maritima</name>
    <dbReference type="NCBI Taxonomy" id="1383885"/>
    <lineage>
        <taxon>Bacteria</taxon>
        <taxon>Pseudomonadati</taxon>
        <taxon>Bacteroidota</taxon>
        <taxon>Flavobacteriia</taxon>
        <taxon>Flavobacteriales</taxon>
        <taxon>Flavobacteriaceae</taxon>
        <taxon>Flagellimonas</taxon>
    </lineage>
</organism>
<dbReference type="Proteomes" id="UP000248536">
    <property type="component" value="Chromosome"/>
</dbReference>
<gene>
    <name evidence="4" type="ORF">HME9304_01809</name>
</gene>
<dbReference type="InterPro" id="IPR044023">
    <property type="entry name" value="Ig_7"/>
</dbReference>
<name>A0A2Z4LT92_9FLAO</name>
<dbReference type="InterPro" id="IPR045619">
    <property type="entry name" value="DUF6443"/>
</dbReference>
<evidence type="ECO:0000256" key="1">
    <source>
        <dbReference type="SAM" id="SignalP"/>
    </source>
</evidence>
<dbReference type="EMBL" id="CP030104">
    <property type="protein sequence ID" value="AWX44804.1"/>
    <property type="molecule type" value="Genomic_DNA"/>
</dbReference>
<feature type="signal peptide" evidence="1">
    <location>
        <begin position="1"/>
        <end position="22"/>
    </location>
</feature>
<feature type="domain" description="Ig-like" evidence="2">
    <location>
        <begin position="283"/>
        <end position="358"/>
    </location>
</feature>
<dbReference type="Gene3D" id="2.180.10.10">
    <property type="entry name" value="RHS repeat-associated core"/>
    <property type="match status" value="1"/>
</dbReference>
<reference evidence="4 5" key="1">
    <citation type="submission" date="2018-06" db="EMBL/GenBank/DDBJ databases">
        <title>Spongiibacterium sp. HME9304 Genome sequencing and assembly.</title>
        <authorList>
            <person name="Kang H."/>
            <person name="Kim H."/>
            <person name="Joh K."/>
        </authorList>
    </citation>
    <scope>NUCLEOTIDE SEQUENCE [LARGE SCALE GENOMIC DNA]</scope>
    <source>
        <strain evidence="4 5">HME9304</strain>
    </source>
</reference>
<feature type="domain" description="DUF6443" evidence="3">
    <location>
        <begin position="428"/>
        <end position="564"/>
    </location>
</feature>
<dbReference type="Pfam" id="PF20041">
    <property type="entry name" value="DUF6443"/>
    <property type="match status" value="1"/>
</dbReference>
<accession>A0A2Z4LT92</accession>
<dbReference type="OrthoDB" id="2972467at2"/>
<dbReference type="Pfam" id="PF19081">
    <property type="entry name" value="Ig_7"/>
    <property type="match status" value="1"/>
</dbReference>